<comment type="similarity">
    <text evidence="2">Belongs to the TRAFAC class TrmE-Era-EngA-EngB-Septin-like GTPase superfamily. TrmE GTPase family.</text>
</comment>
<dbReference type="OMA" id="PSSALAX"/>
<keyword evidence="8" id="KW-1185">Reference proteome</keyword>
<dbReference type="GO" id="GO:0005739">
    <property type="term" value="C:mitochondrion"/>
    <property type="evidence" value="ECO:0007669"/>
    <property type="project" value="UniProtKB-SubCell"/>
</dbReference>
<evidence type="ECO:0000256" key="1">
    <source>
        <dbReference type="ARBA" id="ARBA00004173"/>
    </source>
</evidence>
<evidence type="ECO:0000259" key="7">
    <source>
        <dbReference type="Pfam" id="PF12631"/>
    </source>
</evidence>
<dbReference type="Gene3D" id="1.20.120.430">
    <property type="entry name" value="tRNA modification GTPase MnmE domain 2"/>
    <property type="match status" value="1"/>
</dbReference>
<name>A0A915KDJ7_ROMCU</name>
<feature type="domain" description="MnmE helical" evidence="7">
    <location>
        <begin position="140"/>
        <end position="215"/>
    </location>
</feature>
<evidence type="ECO:0000256" key="4">
    <source>
        <dbReference type="ARBA" id="ARBA00022741"/>
    </source>
</evidence>
<dbReference type="AlphaFoldDB" id="A0A915KDJ7"/>
<keyword evidence="3" id="KW-0819">tRNA processing</keyword>
<keyword evidence="4" id="KW-0547">Nucleotide-binding</keyword>
<evidence type="ECO:0000313" key="9">
    <source>
        <dbReference type="WBParaSite" id="nRc.2.0.1.t36445-RA"/>
    </source>
</evidence>
<sequence length="249" mass="27549">MKISNGLRQSVLQLNKRSELNSKTVYALSSGHVRSGIAVIRVSGDYAKNAVNAMTNLGRNREIKPRYMYYTSIKNPITEEIIDNGMTVWFPGPHSFTGEDTCEFHVHGGPAVISGVLQALTQIEGLRPAEAAFFNGKLDLTTAEGLADLLNAETSAQRRLALRQATGDLKKLYFGWREKLIKARTSLAQDEIAHVEAYIDFSEEEAIEDNVMDNAANINVVTFLPAAISRLLPISLVFYSIDILETEET</sequence>
<dbReference type="PANTHER" id="PTHR42714:SF2">
    <property type="entry name" value="TRNA MODIFICATION GTPASE GTPBP3, MITOCHONDRIAL"/>
    <property type="match status" value="1"/>
</dbReference>
<evidence type="ECO:0000259" key="6">
    <source>
        <dbReference type="Pfam" id="PF10396"/>
    </source>
</evidence>
<dbReference type="FunFam" id="3.30.1360.120:FF:000007">
    <property type="entry name" value="tRNA modification GTPase GTPBP3, mitochondrial"/>
    <property type="match status" value="1"/>
</dbReference>
<dbReference type="InterPro" id="IPR027368">
    <property type="entry name" value="MnmE_dom2"/>
</dbReference>
<protein>
    <submittedName>
        <fullName evidence="9">Uncharacterized protein</fullName>
    </submittedName>
</protein>
<keyword evidence="5" id="KW-0342">GTP-binding</keyword>
<dbReference type="SUPFAM" id="SSF116878">
    <property type="entry name" value="TrmE connector domain"/>
    <property type="match status" value="1"/>
</dbReference>
<evidence type="ECO:0000256" key="2">
    <source>
        <dbReference type="ARBA" id="ARBA00011043"/>
    </source>
</evidence>
<evidence type="ECO:0000256" key="3">
    <source>
        <dbReference type="ARBA" id="ARBA00022694"/>
    </source>
</evidence>
<dbReference type="CDD" id="cd14858">
    <property type="entry name" value="TrmE_N"/>
    <property type="match status" value="1"/>
</dbReference>
<dbReference type="InterPro" id="IPR027266">
    <property type="entry name" value="TrmE/GcvT-like"/>
</dbReference>
<dbReference type="InterPro" id="IPR018948">
    <property type="entry name" value="GTP-bd_TrmE_N"/>
</dbReference>
<dbReference type="Proteomes" id="UP000887565">
    <property type="component" value="Unplaced"/>
</dbReference>
<dbReference type="GO" id="GO:0005525">
    <property type="term" value="F:GTP binding"/>
    <property type="evidence" value="ECO:0007669"/>
    <property type="project" value="UniProtKB-KW"/>
</dbReference>
<evidence type="ECO:0000256" key="5">
    <source>
        <dbReference type="ARBA" id="ARBA00023134"/>
    </source>
</evidence>
<dbReference type="PANTHER" id="PTHR42714">
    <property type="entry name" value="TRNA MODIFICATION GTPASE GTPBP3"/>
    <property type="match status" value="1"/>
</dbReference>
<accession>A0A915KDJ7</accession>
<comment type="subcellular location">
    <subcellularLocation>
        <location evidence="1">Mitochondrion</location>
    </subcellularLocation>
</comment>
<dbReference type="Pfam" id="PF12631">
    <property type="entry name" value="MnmE_helical"/>
    <property type="match status" value="1"/>
</dbReference>
<organism evidence="8 9">
    <name type="scientific">Romanomermis culicivorax</name>
    <name type="common">Nematode worm</name>
    <dbReference type="NCBI Taxonomy" id="13658"/>
    <lineage>
        <taxon>Eukaryota</taxon>
        <taxon>Metazoa</taxon>
        <taxon>Ecdysozoa</taxon>
        <taxon>Nematoda</taxon>
        <taxon>Enoplea</taxon>
        <taxon>Dorylaimia</taxon>
        <taxon>Mermithida</taxon>
        <taxon>Mermithoidea</taxon>
        <taxon>Mermithidae</taxon>
        <taxon>Romanomermis</taxon>
    </lineage>
</organism>
<feature type="domain" description="GTP-binding protein TrmE N-terminal" evidence="6">
    <location>
        <begin position="24"/>
        <end position="131"/>
    </location>
</feature>
<dbReference type="GO" id="GO:0030488">
    <property type="term" value="P:tRNA methylation"/>
    <property type="evidence" value="ECO:0007669"/>
    <property type="project" value="TreeGrafter"/>
</dbReference>
<dbReference type="GO" id="GO:0002098">
    <property type="term" value="P:tRNA wobble uridine modification"/>
    <property type="evidence" value="ECO:0007669"/>
    <property type="project" value="TreeGrafter"/>
</dbReference>
<dbReference type="Pfam" id="PF10396">
    <property type="entry name" value="TrmE_N"/>
    <property type="match status" value="1"/>
</dbReference>
<proteinExistence type="inferred from homology"/>
<dbReference type="Gene3D" id="3.30.1360.120">
    <property type="entry name" value="Probable tRNA modification gtpase trme, domain 1"/>
    <property type="match status" value="1"/>
</dbReference>
<dbReference type="WBParaSite" id="nRc.2.0.1.t36445-RA">
    <property type="protein sequence ID" value="nRc.2.0.1.t36445-RA"/>
    <property type="gene ID" value="nRc.2.0.1.g36445"/>
</dbReference>
<reference evidence="9" key="1">
    <citation type="submission" date="2022-11" db="UniProtKB">
        <authorList>
            <consortium name="WormBaseParasite"/>
        </authorList>
    </citation>
    <scope>IDENTIFICATION</scope>
</reference>
<evidence type="ECO:0000313" key="8">
    <source>
        <dbReference type="Proteomes" id="UP000887565"/>
    </source>
</evidence>
<dbReference type="InterPro" id="IPR025867">
    <property type="entry name" value="MnmE_helical"/>
</dbReference>
<dbReference type="SUPFAM" id="SSF103025">
    <property type="entry name" value="Folate-binding domain"/>
    <property type="match status" value="1"/>
</dbReference>